<keyword evidence="5" id="KW-0524">Neurogenesis</keyword>
<dbReference type="InterPro" id="IPR036352">
    <property type="entry name" value="Semap_dom_sf"/>
</dbReference>
<dbReference type="GO" id="GO:0030154">
    <property type="term" value="P:cell differentiation"/>
    <property type="evidence" value="ECO:0007669"/>
    <property type="project" value="UniProtKB-KW"/>
</dbReference>
<dbReference type="Pfam" id="PF23260">
    <property type="entry name" value="TSP1_2"/>
    <property type="match status" value="1"/>
</dbReference>
<evidence type="ECO:0000256" key="3">
    <source>
        <dbReference type="ARBA" id="ARBA00022737"/>
    </source>
</evidence>
<evidence type="ECO:0000256" key="7">
    <source>
        <dbReference type="ARBA" id="ARBA00023136"/>
    </source>
</evidence>
<dbReference type="InterPro" id="IPR016201">
    <property type="entry name" value="PSI"/>
</dbReference>
<dbReference type="SMART" id="SM00209">
    <property type="entry name" value="TSP1"/>
    <property type="match status" value="6"/>
</dbReference>
<dbReference type="Pfam" id="PF01403">
    <property type="entry name" value="Sema"/>
    <property type="match status" value="1"/>
</dbReference>
<dbReference type="InterPro" id="IPR000884">
    <property type="entry name" value="TSP1_rpt"/>
</dbReference>
<name>A0A8B7NF00_HYAAZ</name>
<evidence type="ECO:0000256" key="5">
    <source>
        <dbReference type="ARBA" id="ARBA00022902"/>
    </source>
</evidence>
<dbReference type="KEGG" id="hazt:108669387"/>
<dbReference type="FunFam" id="2.20.100.10:FF:000021">
    <property type="entry name" value="semaphorin-5B isoform X1"/>
    <property type="match status" value="1"/>
</dbReference>
<keyword evidence="2 12" id="KW-0812">Transmembrane</keyword>
<dbReference type="Pfam" id="PF00090">
    <property type="entry name" value="TSP_1"/>
    <property type="match status" value="6"/>
</dbReference>
<keyword evidence="3" id="KW-0677">Repeat</keyword>
<dbReference type="InterPro" id="IPR057563">
    <property type="entry name" value="Sema5A/B-like_TSP-1"/>
</dbReference>
<dbReference type="PROSITE" id="PS51004">
    <property type="entry name" value="SEMA"/>
    <property type="match status" value="1"/>
</dbReference>
<dbReference type="OMA" id="EWKATRP"/>
<dbReference type="SUPFAM" id="SSF101912">
    <property type="entry name" value="Sema domain"/>
    <property type="match status" value="1"/>
</dbReference>
<dbReference type="GeneID" id="108669387"/>
<feature type="transmembrane region" description="Helical" evidence="12">
    <location>
        <begin position="715"/>
        <end position="737"/>
    </location>
</feature>
<evidence type="ECO:0000256" key="11">
    <source>
        <dbReference type="SAM" id="MobiDB-lite"/>
    </source>
</evidence>
<dbReference type="PANTHER" id="PTHR22906:SF21">
    <property type="entry name" value="SEMA DOMAIN-CONTAINING PROTEIN"/>
    <property type="match status" value="1"/>
</dbReference>
<organism evidence="14 15">
    <name type="scientific">Hyalella azteca</name>
    <name type="common">Amphipod</name>
    <dbReference type="NCBI Taxonomy" id="294128"/>
    <lineage>
        <taxon>Eukaryota</taxon>
        <taxon>Metazoa</taxon>
        <taxon>Ecdysozoa</taxon>
        <taxon>Arthropoda</taxon>
        <taxon>Crustacea</taxon>
        <taxon>Multicrustacea</taxon>
        <taxon>Malacostraca</taxon>
        <taxon>Eumalacostraca</taxon>
        <taxon>Peracarida</taxon>
        <taxon>Amphipoda</taxon>
        <taxon>Senticaudata</taxon>
        <taxon>Talitrida</taxon>
        <taxon>Talitroidea</taxon>
        <taxon>Hyalellidae</taxon>
        <taxon>Hyalella</taxon>
    </lineage>
</organism>
<dbReference type="Gene3D" id="2.20.100.10">
    <property type="entry name" value="Thrombospondin type-1 (TSP1) repeat"/>
    <property type="match status" value="5"/>
</dbReference>
<evidence type="ECO:0000256" key="8">
    <source>
        <dbReference type="ARBA" id="ARBA00023157"/>
    </source>
</evidence>
<keyword evidence="9" id="KW-0325">Glycoprotein</keyword>
<evidence type="ECO:0000256" key="6">
    <source>
        <dbReference type="ARBA" id="ARBA00022989"/>
    </source>
</evidence>
<dbReference type="FunFam" id="2.20.100.10:FF:000007">
    <property type="entry name" value="Thrombospondin 1"/>
    <property type="match status" value="1"/>
</dbReference>
<dbReference type="SUPFAM" id="SSF103575">
    <property type="entry name" value="Plexin repeat"/>
    <property type="match status" value="1"/>
</dbReference>
<dbReference type="PANTHER" id="PTHR22906">
    <property type="entry name" value="PROPERDIN"/>
    <property type="match status" value="1"/>
</dbReference>
<dbReference type="SMART" id="SM00423">
    <property type="entry name" value="PSI"/>
    <property type="match status" value="1"/>
</dbReference>
<dbReference type="Proteomes" id="UP000694843">
    <property type="component" value="Unplaced"/>
</dbReference>
<evidence type="ECO:0000313" key="15">
    <source>
        <dbReference type="RefSeq" id="XP_018012193.1"/>
    </source>
</evidence>
<evidence type="ECO:0000256" key="9">
    <source>
        <dbReference type="ARBA" id="ARBA00023180"/>
    </source>
</evidence>
<evidence type="ECO:0000313" key="14">
    <source>
        <dbReference type="Proteomes" id="UP000694843"/>
    </source>
</evidence>
<evidence type="ECO:0000256" key="12">
    <source>
        <dbReference type="SAM" id="Phobius"/>
    </source>
</evidence>
<keyword evidence="8" id="KW-1015">Disulfide bond</keyword>
<dbReference type="FunFam" id="2.20.100.10:FF:000001">
    <property type="entry name" value="semaphorin-5A isoform X1"/>
    <property type="match status" value="1"/>
</dbReference>
<dbReference type="SMART" id="SM00630">
    <property type="entry name" value="Sema"/>
    <property type="match status" value="1"/>
</dbReference>
<evidence type="ECO:0000256" key="1">
    <source>
        <dbReference type="ARBA" id="ARBA00004167"/>
    </source>
</evidence>
<dbReference type="InterPro" id="IPR036383">
    <property type="entry name" value="TSP1_rpt_sf"/>
</dbReference>
<evidence type="ECO:0000256" key="2">
    <source>
        <dbReference type="ARBA" id="ARBA00022692"/>
    </source>
</evidence>
<dbReference type="PRINTS" id="PR01705">
    <property type="entry name" value="TSP1REPEAT"/>
</dbReference>
<evidence type="ECO:0000256" key="4">
    <source>
        <dbReference type="ARBA" id="ARBA00022782"/>
    </source>
</evidence>
<dbReference type="GO" id="GO:0016020">
    <property type="term" value="C:membrane"/>
    <property type="evidence" value="ECO:0007669"/>
    <property type="project" value="UniProtKB-SubCell"/>
</dbReference>
<evidence type="ECO:0000259" key="13">
    <source>
        <dbReference type="PROSITE" id="PS51004"/>
    </source>
</evidence>
<dbReference type="OrthoDB" id="9988752at2759"/>
<keyword evidence="14" id="KW-1185">Reference proteome</keyword>
<sequence length="846" mass="93564">MPRIGRVCMDDPGTRGHVDGWTTFLKAGLDCSRPGDPPYSYDKLTSLAYLPAEEMFYGLFTTLENGVAGSAVCAFNMTSVNRTFDGAFKHQSSPNSLWTSVTDNQDHYRCRYQDTQRFTKSAPKYLLMDSSVAPVDSEPVYSLDFQRLTHIAVDVVPTRQSGPVHVLYVAEGDGSIRKISVVPRSSRTTVSNRNTTTTCLLEVIAPFPFNASVKIHSLKLLRATGSLYIATEDEIVRVPVHRCSRYASRSACLAAQDPYCGWDRNLLACSPPPNQNPFVSSWVQEVIDCPTNTEPIDGGWSPWSPWETCRQAGSPDSCQCRHRTCDAPTPARGGAYCVGHQSEVTDCTVHGGWTSWSSWSQCSASCGVAVKSRRRSCTNPAPQHGGRVCVGLDHSEIYCHQLPPCPVAGGWGSWSAWENCSVECGEGIRKRIRLCNNPRPKYGGPNCSGCDEEIEKCSGTNCPRIKKLSDWTAWSHDLEGIEGAQRRYRVECSAQMGPSPKLEVEMTHEERLCTYGSPCIATVPLDRIAPTAIGDWEPWSEWSECDRECGIGQQMRWRVCATTECDGPSSQSRPCNQHPCKGMWSCWSDWSDCSPSCGSGQQQRVRVCLASQLPRLEASDCPGKNVDQRACQGTNCYVPPGEEGWSQWSEWSSCAVADHRVRSRVCTSDRPSLCRGLDLQKQSCQDIPLEDITLLERRTAPPADQRSEGVSISSLVGACVACLFLGILIGALMMHFWTVRQRHREVPASPHYLSVKPNQYVTVPGAEWKITTTAERDKSSKSHHLGLSSTGSLKHSLKRKSSVRDPYTTLPLKDIDTATIKRSNHSSYSHGNHVRADLACDTNFSF</sequence>
<proteinExistence type="predicted"/>
<dbReference type="GO" id="GO:0007399">
    <property type="term" value="P:nervous system development"/>
    <property type="evidence" value="ECO:0007669"/>
    <property type="project" value="UniProtKB-KW"/>
</dbReference>
<dbReference type="InterPro" id="IPR015943">
    <property type="entry name" value="WD40/YVTN_repeat-like_dom_sf"/>
</dbReference>
<comment type="caution">
    <text evidence="10">Lacks conserved residue(s) required for the propagation of feature annotation.</text>
</comment>
<dbReference type="AlphaFoldDB" id="A0A8B7NF00"/>
<feature type="compositionally biased region" description="Low complexity" evidence="11">
    <location>
        <begin position="785"/>
        <end position="794"/>
    </location>
</feature>
<comment type="subcellular location">
    <subcellularLocation>
        <location evidence="1">Membrane</location>
        <topology evidence="1">Single-pass membrane protein</topology>
    </subcellularLocation>
</comment>
<keyword evidence="6 12" id="KW-1133">Transmembrane helix</keyword>
<dbReference type="PROSITE" id="PS50092">
    <property type="entry name" value="TSP1"/>
    <property type="match status" value="6"/>
</dbReference>
<gene>
    <name evidence="15" type="primary">LOC108669387</name>
</gene>
<evidence type="ECO:0000256" key="10">
    <source>
        <dbReference type="PROSITE-ProRule" id="PRU00352"/>
    </source>
</evidence>
<reference evidence="15" key="1">
    <citation type="submission" date="2025-08" db="UniProtKB">
        <authorList>
            <consortium name="RefSeq"/>
        </authorList>
    </citation>
    <scope>IDENTIFICATION</scope>
    <source>
        <tissue evidence="15">Whole organism</tissue>
    </source>
</reference>
<dbReference type="RefSeq" id="XP_018012193.1">
    <property type="nucleotide sequence ID" value="XM_018156704.1"/>
</dbReference>
<dbReference type="InterPro" id="IPR052065">
    <property type="entry name" value="Compl_asym_regulator"/>
</dbReference>
<keyword evidence="7 12" id="KW-0472">Membrane</keyword>
<feature type="domain" description="Sema" evidence="13">
    <location>
        <begin position="1"/>
        <end position="240"/>
    </location>
</feature>
<protein>
    <submittedName>
        <fullName evidence="15">Semaphorin-5A</fullName>
    </submittedName>
</protein>
<dbReference type="SUPFAM" id="SSF82895">
    <property type="entry name" value="TSP-1 type 1 repeat"/>
    <property type="match status" value="6"/>
</dbReference>
<dbReference type="InterPro" id="IPR001627">
    <property type="entry name" value="Semap_dom"/>
</dbReference>
<dbReference type="Gene3D" id="2.130.10.10">
    <property type="entry name" value="YVTN repeat-like/Quinoprotein amine dehydrogenase"/>
    <property type="match status" value="1"/>
</dbReference>
<accession>A0A8B7NF00</accession>
<feature type="region of interest" description="Disordered" evidence="11">
    <location>
        <begin position="774"/>
        <end position="802"/>
    </location>
</feature>
<dbReference type="Gene3D" id="3.30.1680.10">
    <property type="entry name" value="ligand-binding face of the semaphorins, domain 2"/>
    <property type="match status" value="1"/>
</dbReference>
<keyword evidence="4" id="KW-0221">Differentiation</keyword>